<evidence type="ECO:0000313" key="2">
    <source>
        <dbReference type="Proteomes" id="UP000184693"/>
    </source>
</evidence>
<dbReference type="Pfam" id="PF13591">
    <property type="entry name" value="MerR_2"/>
    <property type="match status" value="1"/>
</dbReference>
<accession>A0A1N6GH38</accession>
<organism evidence="1 2">
    <name type="scientific">Paraburkholderia phenazinium</name>
    <dbReference type="NCBI Taxonomy" id="60549"/>
    <lineage>
        <taxon>Bacteria</taxon>
        <taxon>Pseudomonadati</taxon>
        <taxon>Pseudomonadota</taxon>
        <taxon>Betaproteobacteria</taxon>
        <taxon>Burkholderiales</taxon>
        <taxon>Burkholderiaceae</taxon>
        <taxon>Paraburkholderia</taxon>
    </lineage>
</organism>
<dbReference type="AlphaFoldDB" id="A0A1N6GH38"/>
<evidence type="ECO:0000313" key="1">
    <source>
        <dbReference type="EMBL" id="SIO06712.1"/>
    </source>
</evidence>
<proteinExistence type="predicted"/>
<sequence length="105" mass="11843">MKESVTTYLEGQIVNEEMEFTLVELCRVSGASQDEVTLWVAEGAFEPQGARPEEWRFSGTALRRVRTAHRLAHDLEINPPGIALVLDLLDEIDSLRAHPRRTRSG</sequence>
<dbReference type="RefSeq" id="WP_074264434.1">
    <property type="nucleotide sequence ID" value="NZ_FSRM01000001.1"/>
</dbReference>
<protein>
    <submittedName>
        <fullName evidence="1">Chaperone modulatory protein CbpM</fullName>
    </submittedName>
</protein>
<dbReference type="Gene3D" id="1.10.1660.10">
    <property type="match status" value="1"/>
</dbReference>
<dbReference type="OrthoDB" id="8562553at2"/>
<dbReference type="Proteomes" id="UP000184693">
    <property type="component" value="Unassembled WGS sequence"/>
</dbReference>
<gene>
    <name evidence="1" type="ORF">SAMN05444168_2387</name>
</gene>
<name>A0A1N6GH38_9BURK</name>
<dbReference type="EMBL" id="FSRM01000001">
    <property type="protein sequence ID" value="SIO06712.1"/>
    <property type="molecule type" value="Genomic_DNA"/>
</dbReference>
<reference evidence="1 2" key="1">
    <citation type="submission" date="2016-11" db="EMBL/GenBank/DDBJ databases">
        <authorList>
            <person name="Jaros S."/>
            <person name="Januszkiewicz K."/>
            <person name="Wedrychowicz H."/>
        </authorList>
    </citation>
    <scope>NUCLEOTIDE SEQUENCE [LARGE SCALE GENOMIC DNA]</scope>
    <source>
        <strain evidence="1 2">GAS86</strain>
    </source>
</reference>